<reference evidence="1 2" key="1">
    <citation type="journal article" date="2018" name="Front. Plant Sci.">
        <title>Red Clover (Trifolium pratense) and Zigzag Clover (T. medium) - A Picture of Genomic Similarities and Differences.</title>
        <authorList>
            <person name="Dluhosova J."/>
            <person name="Istvanek J."/>
            <person name="Nedelnik J."/>
            <person name="Repkova J."/>
        </authorList>
    </citation>
    <scope>NUCLEOTIDE SEQUENCE [LARGE SCALE GENOMIC DNA]</scope>
    <source>
        <strain evidence="2">cv. 10/8</strain>
        <tissue evidence="1">Leaf</tissue>
    </source>
</reference>
<organism evidence="1 2">
    <name type="scientific">Trifolium medium</name>
    <dbReference type="NCBI Taxonomy" id="97028"/>
    <lineage>
        <taxon>Eukaryota</taxon>
        <taxon>Viridiplantae</taxon>
        <taxon>Streptophyta</taxon>
        <taxon>Embryophyta</taxon>
        <taxon>Tracheophyta</taxon>
        <taxon>Spermatophyta</taxon>
        <taxon>Magnoliopsida</taxon>
        <taxon>eudicotyledons</taxon>
        <taxon>Gunneridae</taxon>
        <taxon>Pentapetalae</taxon>
        <taxon>rosids</taxon>
        <taxon>fabids</taxon>
        <taxon>Fabales</taxon>
        <taxon>Fabaceae</taxon>
        <taxon>Papilionoideae</taxon>
        <taxon>50 kb inversion clade</taxon>
        <taxon>NPAAA clade</taxon>
        <taxon>Hologalegina</taxon>
        <taxon>IRL clade</taxon>
        <taxon>Trifolieae</taxon>
        <taxon>Trifolium</taxon>
    </lineage>
</organism>
<evidence type="ECO:0000313" key="1">
    <source>
        <dbReference type="EMBL" id="MCI87333.1"/>
    </source>
</evidence>
<dbReference type="Proteomes" id="UP000265520">
    <property type="component" value="Unassembled WGS sequence"/>
</dbReference>
<evidence type="ECO:0000313" key="2">
    <source>
        <dbReference type="Proteomes" id="UP000265520"/>
    </source>
</evidence>
<accession>A0A392VIN6</accession>
<keyword evidence="2" id="KW-1185">Reference proteome</keyword>
<proteinExistence type="predicted"/>
<name>A0A392VIN6_9FABA</name>
<protein>
    <submittedName>
        <fullName evidence="1">Uncharacterized protein</fullName>
    </submittedName>
</protein>
<feature type="non-terminal residue" evidence="1">
    <location>
        <position position="38"/>
    </location>
</feature>
<dbReference type="AlphaFoldDB" id="A0A392VIN6"/>
<comment type="caution">
    <text evidence="1">The sequence shown here is derived from an EMBL/GenBank/DDBJ whole genome shotgun (WGS) entry which is preliminary data.</text>
</comment>
<dbReference type="EMBL" id="LXQA011163267">
    <property type="protein sequence ID" value="MCI87333.1"/>
    <property type="molecule type" value="Genomic_DNA"/>
</dbReference>
<sequence>MQRTAYTVSVQRTAGRYIEFCVDAEDCLHGVDAKDYWH</sequence>